<gene>
    <name evidence="3" type="ORF">LX83_006329</name>
</gene>
<feature type="compositionally biased region" description="Basic and acidic residues" evidence="1">
    <location>
        <begin position="19"/>
        <end position="29"/>
    </location>
</feature>
<dbReference type="Pfam" id="PF01551">
    <property type="entry name" value="Peptidase_M23"/>
    <property type="match status" value="1"/>
</dbReference>
<dbReference type="InterPro" id="IPR011055">
    <property type="entry name" value="Dup_hybrid_motif"/>
</dbReference>
<evidence type="ECO:0000256" key="1">
    <source>
        <dbReference type="SAM" id="MobiDB-lite"/>
    </source>
</evidence>
<feature type="compositionally biased region" description="Acidic residues" evidence="1">
    <location>
        <begin position="175"/>
        <end position="185"/>
    </location>
</feature>
<feature type="region of interest" description="Disordered" evidence="1">
    <location>
        <begin position="151"/>
        <end position="200"/>
    </location>
</feature>
<dbReference type="InterPro" id="IPR016047">
    <property type="entry name" value="M23ase_b-sheet_dom"/>
</dbReference>
<feature type="region of interest" description="Disordered" evidence="1">
    <location>
        <begin position="93"/>
        <end position="113"/>
    </location>
</feature>
<evidence type="ECO:0000313" key="4">
    <source>
        <dbReference type="Proteomes" id="UP001206128"/>
    </source>
</evidence>
<feature type="domain" description="M23ase beta-sheet core" evidence="2">
    <location>
        <begin position="229"/>
        <end position="324"/>
    </location>
</feature>
<proteinExistence type="predicted"/>
<reference evidence="3" key="1">
    <citation type="submission" date="2022-06" db="EMBL/GenBank/DDBJ databases">
        <title>Genomic Encyclopedia of Archaeal and Bacterial Type Strains, Phase II (KMG-II): from individual species to whole genera.</title>
        <authorList>
            <person name="Goeker M."/>
        </authorList>
    </citation>
    <scope>NUCLEOTIDE SEQUENCE</scope>
    <source>
        <strain evidence="3">DSM 43935</strain>
    </source>
</reference>
<dbReference type="CDD" id="cd12797">
    <property type="entry name" value="M23_peptidase"/>
    <property type="match status" value="1"/>
</dbReference>
<sequence length="336" mass="33813">MTRHTNRRGHGVPPTPKADPGHGAHRSEQEPTSGSGKRLVTAMAAGALAAAALATNGFGVFASASAPLAANVGLAAAALGTDLDGAAQTTTTSAAASGATTTSATPAVADRDQAGVVTHASRLLNGERVKAQLHADTLALHAVGLDQQAKQQQAEAEAARAAEAQQADSGAAESSESDEADEADESAASTEQAPAATSATTASVSAGARFVLPTQGVFTSGFGGRWGTTHYGIDLANVIGTPVLSVADGTVVEAGPASGFGLWVRVQHDDGTITVYGHVNEILVQQGQRVAAGEEIATMGNRGNSTGPHLHFEVWLNGSQKIDPLPWLAARGIQVG</sequence>
<feature type="compositionally biased region" description="Low complexity" evidence="1">
    <location>
        <begin position="186"/>
        <end position="200"/>
    </location>
</feature>
<comment type="caution">
    <text evidence="3">The sequence shown here is derived from an EMBL/GenBank/DDBJ whole genome shotgun (WGS) entry which is preliminary data.</text>
</comment>
<dbReference type="AlphaFoldDB" id="A0AAE3KKJ8"/>
<keyword evidence="4" id="KW-1185">Reference proteome</keyword>
<dbReference type="GO" id="GO:0004222">
    <property type="term" value="F:metalloendopeptidase activity"/>
    <property type="evidence" value="ECO:0007669"/>
    <property type="project" value="TreeGrafter"/>
</dbReference>
<feature type="region of interest" description="Disordered" evidence="1">
    <location>
        <begin position="1"/>
        <end position="37"/>
    </location>
</feature>
<dbReference type="SUPFAM" id="SSF51261">
    <property type="entry name" value="Duplicated hybrid motif"/>
    <property type="match status" value="1"/>
</dbReference>
<organism evidence="3 4">
    <name type="scientific">Goodfellowiella coeruleoviolacea</name>
    <dbReference type="NCBI Taxonomy" id="334858"/>
    <lineage>
        <taxon>Bacteria</taxon>
        <taxon>Bacillati</taxon>
        <taxon>Actinomycetota</taxon>
        <taxon>Actinomycetes</taxon>
        <taxon>Pseudonocardiales</taxon>
        <taxon>Pseudonocardiaceae</taxon>
        <taxon>Goodfellowiella</taxon>
    </lineage>
</organism>
<dbReference type="PANTHER" id="PTHR21666:SF270">
    <property type="entry name" value="MUREIN HYDROLASE ACTIVATOR ENVC"/>
    <property type="match status" value="1"/>
</dbReference>
<dbReference type="EMBL" id="JAMTCK010000018">
    <property type="protein sequence ID" value="MCP2169444.1"/>
    <property type="molecule type" value="Genomic_DNA"/>
</dbReference>
<accession>A0AAE3KKJ8</accession>
<evidence type="ECO:0000313" key="3">
    <source>
        <dbReference type="EMBL" id="MCP2169444.1"/>
    </source>
</evidence>
<dbReference type="PANTHER" id="PTHR21666">
    <property type="entry name" value="PEPTIDASE-RELATED"/>
    <property type="match status" value="1"/>
</dbReference>
<feature type="compositionally biased region" description="Low complexity" evidence="1">
    <location>
        <begin position="93"/>
        <end position="107"/>
    </location>
</feature>
<protein>
    <submittedName>
        <fullName evidence="3">Peptidase family M23</fullName>
    </submittedName>
</protein>
<evidence type="ECO:0000259" key="2">
    <source>
        <dbReference type="Pfam" id="PF01551"/>
    </source>
</evidence>
<name>A0AAE3KKJ8_9PSEU</name>
<dbReference type="Proteomes" id="UP001206128">
    <property type="component" value="Unassembled WGS sequence"/>
</dbReference>
<feature type="compositionally biased region" description="Low complexity" evidence="1">
    <location>
        <begin position="151"/>
        <end position="174"/>
    </location>
</feature>
<feature type="compositionally biased region" description="Basic residues" evidence="1">
    <location>
        <begin position="1"/>
        <end position="10"/>
    </location>
</feature>
<dbReference type="Gene3D" id="2.70.70.10">
    <property type="entry name" value="Glucose Permease (Domain IIA)"/>
    <property type="match status" value="1"/>
</dbReference>
<dbReference type="InterPro" id="IPR050570">
    <property type="entry name" value="Cell_wall_metabolism_enzyme"/>
</dbReference>